<feature type="domain" description="PAS" evidence="3">
    <location>
        <begin position="318"/>
        <end position="389"/>
    </location>
</feature>
<dbReference type="NCBIfam" id="TIGR00229">
    <property type="entry name" value="sensory_box"/>
    <property type="match status" value="1"/>
</dbReference>
<dbReference type="Pfam" id="PF00497">
    <property type="entry name" value="SBP_bac_3"/>
    <property type="match status" value="1"/>
</dbReference>
<organism evidence="6 7">
    <name type="scientific">Thiorhodovibrio winogradskyi</name>
    <dbReference type="NCBI Taxonomy" id="77007"/>
    <lineage>
        <taxon>Bacteria</taxon>
        <taxon>Pseudomonadati</taxon>
        <taxon>Pseudomonadota</taxon>
        <taxon>Gammaproteobacteria</taxon>
        <taxon>Chromatiales</taxon>
        <taxon>Chromatiaceae</taxon>
        <taxon>Thiorhodovibrio</taxon>
    </lineage>
</organism>
<evidence type="ECO:0000259" key="4">
    <source>
        <dbReference type="PROSITE" id="PS50113"/>
    </source>
</evidence>
<dbReference type="RefSeq" id="WP_328986197.1">
    <property type="nucleotide sequence ID" value="NZ_CP121472.1"/>
</dbReference>
<evidence type="ECO:0000256" key="1">
    <source>
        <dbReference type="SAM" id="Coils"/>
    </source>
</evidence>
<dbReference type="Gene3D" id="3.30.70.270">
    <property type="match status" value="1"/>
</dbReference>
<keyword evidence="2" id="KW-1133">Transmembrane helix</keyword>
<dbReference type="NCBIfam" id="TIGR00254">
    <property type="entry name" value="GGDEF"/>
    <property type="match status" value="1"/>
</dbReference>
<keyword evidence="2" id="KW-0472">Membrane</keyword>
<dbReference type="CDD" id="cd01949">
    <property type="entry name" value="GGDEF"/>
    <property type="match status" value="1"/>
</dbReference>
<dbReference type="SMART" id="SM00267">
    <property type="entry name" value="GGDEF"/>
    <property type="match status" value="1"/>
</dbReference>
<dbReference type="InterPro" id="IPR013656">
    <property type="entry name" value="PAS_4"/>
</dbReference>
<dbReference type="GO" id="GO:0052621">
    <property type="term" value="F:diguanylate cyclase activity"/>
    <property type="evidence" value="ECO:0007669"/>
    <property type="project" value="UniProtKB-EC"/>
</dbReference>
<dbReference type="PROSITE" id="PS50113">
    <property type="entry name" value="PAC"/>
    <property type="match status" value="1"/>
</dbReference>
<dbReference type="CDD" id="cd13708">
    <property type="entry name" value="PBP2_BvgS_like_1"/>
    <property type="match status" value="1"/>
</dbReference>
<name>A0ABZ0S539_9GAMM</name>
<keyword evidence="1" id="KW-0175">Coiled coil</keyword>
<dbReference type="PROSITE" id="PS50112">
    <property type="entry name" value="PAS"/>
    <property type="match status" value="1"/>
</dbReference>
<dbReference type="EMBL" id="CP121472">
    <property type="protein sequence ID" value="WPL15639.1"/>
    <property type="molecule type" value="Genomic_DNA"/>
</dbReference>
<dbReference type="PROSITE" id="PS50887">
    <property type="entry name" value="GGDEF"/>
    <property type="match status" value="1"/>
</dbReference>
<evidence type="ECO:0000259" key="3">
    <source>
        <dbReference type="PROSITE" id="PS50112"/>
    </source>
</evidence>
<feature type="domain" description="PAC" evidence="4">
    <location>
        <begin position="392"/>
        <end position="444"/>
    </location>
</feature>
<proteinExistence type="predicted"/>
<dbReference type="InterPro" id="IPR000160">
    <property type="entry name" value="GGDEF_dom"/>
</dbReference>
<dbReference type="Pfam" id="PF08448">
    <property type="entry name" value="PAS_4"/>
    <property type="match status" value="1"/>
</dbReference>
<evidence type="ECO:0000313" key="6">
    <source>
        <dbReference type="EMBL" id="WPL15639.1"/>
    </source>
</evidence>
<dbReference type="InterPro" id="IPR001638">
    <property type="entry name" value="Solute-binding_3/MltF_N"/>
</dbReference>
<dbReference type="Gene3D" id="3.30.450.20">
    <property type="entry name" value="PAS domain"/>
    <property type="match status" value="1"/>
</dbReference>
<dbReference type="SMART" id="SM00062">
    <property type="entry name" value="PBPb"/>
    <property type="match status" value="1"/>
</dbReference>
<feature type="domain" description="GGDEF" evidence="5">
    <location>
        <begin position="476"/>
        <end position="608"/>
    </location>
</feature>
<dbReference type="Proteomes" id="UP001432180">
    <property type="component" value="Chromosome"/>
</dbReference>
<gene>
    <name evidence="6" type="primary">ydaM_2</name>
    <name evidence="6" type="ORF">Thiowin_00545</name>
</gene>
<accession>A0ABZ0S539</accession>
<evidence type="ECO:0000313" key="7">
    <source>
        <dbReference type="Proteomes" id="UP001432180"/>
    </source>
</evidence>
<dbReference type="InterPro" id="IPR052163">
    <property type="entry name" value="DGC-Regulatory_Protein"/>
</dbReference>
<dbReference type="EC" id="2.7.7.65" evidence="6"/>
<evidence type="ECO:0000259" key="5">
    <source>
        <dbReference type="PROSITE" id="PS50887"/>
    </source>
</evidence>
<dbReference type="Pfam" id="PF00990">
    <property type="entry name" value="GGDEF"/>
    <property type="match status" value="1"/>
</dbReference>
<feature type="coiled-coil region" evidence="1">
    <location>
        <begin position="294"/>
        <end position="328"/>
    </location>
</feature>
<dbReference type="InterPro" id="IPR035965">
    <property type="entry name" value="PAS-like_dom_sf"/>
</dbReference>
<dbReference type="InterPro" id="IPR000700">
    <property type="entry name" value="PAS-assoc_C"/>
</dbReference>
<reference evidence="6 7" key="1">
    <citation type="journal article" date="2023" name="Microorganisms">
        <title>Thiorhodovibrio frisius and Trv. litoralis spp. nov., Two Novel Members from a Clade of Fastidious Purple Sulfur Bacteria That Exhibit Unique Red-Shifted Light-Harvesting Capabilities.</title>
        <authorList>
            <person name="Methner A."/>
            <person name="Kuzyk S.B."/>
            <person name="Petersen J."/>
            <person name="Bauer S."/>
            <person name="Brinkmann H."/>
            <person name="Sichau K."/>
            <person name="Wanner G."/>
            <person name="Wolf J."/>
            <person name="Neumann-Schaal M."/>
            <person name="Henke P."/>
            <person name="Tank M."/>
            <person name="Sproer C."/>
            <person name="Bunk B."/>
            <person name="Overmann J."/>
        </authorList>
    </citation>
    <scope>NUCLEOTIDE SEQUENCE [LARGE SCALE GENOMIC DNA]</scope>
    <source>
        <strain evidence="6 7">DSM 6702</strain>
    </source>
</reference>
<dbReference type="SUPFAM" id="SSF55785">
    <property type="entry name" value="PYP-like sensor domain (PAS domain)"/>
    <property type="match status" value="1"/>
</dbReference>
<dbReference type="PANTHER" id="PTHR46663">
    <property type="entry name" value="DIGUANYLATE CYCLASE DGCT-RELATED"/>
    <property type="match status" value="1"/>
</dbReference>
<dbReference type="CDD" id="cd00130">
    <property type="entry name" value="PAS"/>
    <property type="match status" value="1"/>
</dbReference>
<dbReference type="SUPFAM" id="SSF55073">
    <property type="entry name" value="Nucleotide cyclase"/>
    <property type="match status" value="1"/>
</dbReference>
<dbReference type="PANTHER" id="PTHR46663:SF4">
    <property type="entry name" value="DIGUANYLATE CYCLASE DGCT-RELATED"/>
    <property type="match status" value="1"/>
</dbReference>
<keyword evidence="7" id="KW-1185">Reference proteome</keyword>
<dbReference type="SUPFAM" id="SSF53850">
    <property type="entry name" value="Periplasmic binding protein-like II"/>
    <property type="match status" value="1"/>
</dbReference>
<dbReference type="InterPro" id="IPR001610">
    <property type="entry name" value="PAC"/>
</dbReference>
<keyword evidence="6" id="KW-0808">Transferase</keyword>
<dbReference type="Gene3D" id="3.40.190.10">
    <property type="entry name" value="Periplasmic binding protein-like II"/>
    <property type="match status" value="2"/>
</dbReference>
<dbReference type="InterPro" id="IPR043128">
    <property type="entry name" value="Rev_trsase/Diguanyl_cyclase"/>
</dbReference>
<keyword evidence="6" id="KW-0548">Nucleotidyltransferase</keyword>
<protein>
    <submittedName>
        <fullName evidence="6">Diguanylate cyclase YdaM</fullName>
        <ecNumber evidence="6">2.7.7.65</ecNumber>
    </submittedName>
</protein>
<dbReference type="SMART" id="SM00086">
    <property type="entry name" value="PAC"/>
    <property type="match status" value="1"/>
</dbReference>
<evidence type="ECO:0000256" key="2">
    <source>
        <dbReference type="SAM" id="Phobius"/>
    </source>
</evidence>
<sequence>MKPAPASHSRTATRASRFAATLLFAVATLSANPAPDAERPVRLCIDPDWAPFEYLDDQDRFRGMSADYWQRMSERAGLATELVVTKSWQESLDKAKARECDLLTLAMKTPERTQHWLFTTPYVSYPFVLVTRSEIPAVDSLEAVADKTLAAVSGYAYTELVRTRYPSIGFIEVSNVAEGLEKVRRGEAYGMLDSLATVATAIRAAKLHELKIAGRFTENWELAIAVRNDRPDWLPFFETMVDSLTEEDHREIENRWLAAWIEAPADLRWLKAALAIVLAFGLIAGFFIWRQAVMRRQAKALEQINTALRQARDRAEKSEQRYAELARQSRSIAWDVDLDGSYTDVSESVETVLGYRPEQLIGRPFWDIMPAANQERMRRLGLTFIREGRSIAGFENQLLDNHGRALWVTSSGIPLHDDQGQIIGFRGIDMDIDERYRQRDLLQRYAFFDGLTEVANRRLFLDRLSDAIARYERHGAGFALLSFDLDHFKEINDNHGHAAGDAVLRGFAEQASGCLRQGDLLARLGGEEFAALLLEADLEGALQTATRIRQRIEATPVTFGNKAITVTVSIGATLMQPGDDSDSLLARVDSALYQAKRTGRNRVVIREIEPPQSPAQAPDQPG</sequence>
<feature type="transmembrane region" description="Helical" evidence="2">
    <location>
        <begin position="269"/>
        <end position="289"/>
    </location>
</feature>
<dbReference type="InterPro" id="IPR029787">
    <property type="entry name" value="Nucleotide_cyclase"/>
</dbReference>
<dbReference type="InterPro" id="IPR000014">
    <property type="entry name" value="PAS"/>
</dbReference>
<keyword evidence="2" id="KW-0812">Transmembrane</keyword>
<dbReference type="SMART" id="SM00091">
    <property type="entry name" value="PAS"/>
    <property type="match status" value="1"/>
</dbReference>